<feature type="signal peptide" evidence="6">
    <location>
        <begin position="1"/>
        <end position="26"/>
    </location>
</feature>
<feature type="chain" id="PRO_5036973522" evidence="6">
    <location>
        <begin position="27"/>
        <end position="81"/>
    </location>
</feature>
<keyword evidence="2" id="KW-0813">Transport</keyword>
<dbReference type="WBParaSite" id="nRc.2.0.1.t24059-RA">
    <property type="protein sequence ID" value="nRc.2.0.1.t24059-RA"/>
    <property type="gene ID" value="nRc.2.0.1.g24059"/>
</dbReference>
<keyword evidence="2" id="KW-0762">Sugar transport</keyword>
<evidence type="ECO:0000256" key="2">
    <source>
        <dbReference type="ARBA" id="ARBA00022597"/>
    </source>
</evidence>
<evidence type="ECO:0000256" key="5">
    <source>
        <dbReference type="ARBA" id="ARBA00023136"/>
    </source>
</evidence>
<dbReference type="AlphaFoldDB" id="A0A915JC55"/>
<evidence type="ECO:0000256" key="6">
    <source>
        <dbReference type="SAM" id="SignalP"/>
    </source>
</evidence>
<keyword evidence="6" id="KW-0732">Signal</keyword>
<evidence type="ECO:0000313" key="7">
    <source>
        <dbReference type="Proteomes" id="UP000887565"/>
    </source>
</evidence>
<comment type="subcellular location">
    <subcellularLocation>
        <location evidence="1">Membrane</location>
        <topology evidence="1">Multi-pass membrane protein</topology>
    </subcellularLocation>
</comment>
<dbReference type="InterPro" id="IPR007271">
    <property type="entry name" value="Nuc_sug_transpt"/>
</dbReference>
<keyword evidence="3" id="KW-0812">Transmembrane</keyword>
<sequence>MLRKPLSWAQWFSLVLLFVGVSLVQLQGGQSPPPPPRIPLTYLNTSDFSLTTAATTSGFVTTSEKHENNQFMGLTAVIVAC</sequence>
<dbReference type="Proteomes" id="UP000887565">
    <property type="component" value="Unplaced"/>
</dbReference>
<keyword evidence="7" id="KW-1185">Reference proteome</keyword>
<evidence type="ECO:0000256" key="1">
    <source>
        <dbReference type="ARBA" id="ARBA00004141"/>
    </source>
</evidence>
<evidence type="ECO:0000313" key="8">
    <source>
        <dbReference type="WBParaSite" id="nRc.2.0.1.t24059-RA"/>
    </source>
</evidence>
<accession>A0A915JC55</accession>
<reference evidence="8" key="1">
    <citation type="submission" date="2022-11" db="UniProtKB">
        <authorList>
            <consortium name="WormBaseParasite"/>
        </authorList>
    </citation>
    <scope>IDENTIFICATION</scope>
</reference>
<keyword evidence="5" id="KW-0472">Membrane</keyword>
<dbReference type="Pfam" id="PF04142">
    <property type="entry name" value="Nuc_sug_transp"/>
    <property type="match status" value="1"/>
</dbReference>
<dbReference type="GO" id="GO:0000139">
    <property type="term" value="C:Golgi membrane"/>
    <property type="evidence" value="ECO:0007669"/>
    <property type="project" value="InterPro"/>
</dbReference>
<keyword evidence="4" id="KW-1133">Transmembrane helix</keyword>
<organism evidence="7 8">
    <name type="scientific">Romanomermis culicivorax</name>
    <name type="common">Nematode worm</name>
    <dbReference type="NCBI Taxonomy" id="13658"/>
    <lineage>
        <taxon>Eukaryota</taxon>
        <taxon>Metazoa</taxon>
        <taxon>Ecdysozoa</taxon>
        <taxon>Nematoda</taxon>
        <taxon>Enoplea</taxon>
        <taxon>Dorylaimia</taxon>
        <taxon>Mermithida</taxon>
        <taxon>Mermithoidea</taxon>
        <taxon>Mermithidae</taxon>
        <taxon>Romanomermis</taxon>
    </lineage>
</organism>
<protein>
    <submittedName>
        <fullName evidence="8">Uncharacterized protein</fullName>
    </submittedName>
</protein>
<name>A0A915JC55_ROMCU</name>
<dbReference type="GO" id="GO:0015165">
    <property type="term" value="F:pyrimidine nucleotide-sugar transmembrane transporter activity"/>
    <property type="evidence" value="ECO:0007669"/>
    <property type="project" value="InterPro"/>
</dbReference>
<evidence type="ECO:0000256" key="4">
    <source>
        <dbReference type="ARBA" id="ARBA00022989"/>
    </source>
</evidence>
<evidence type="ECO:0000256" key="3">
    <source>
        <dbReference type="ARBA" id="ARBA00022692"/>
    </source>
</evidence>
<proteinExistence type="predicted"/>